<accession>A0A1J1LUC0</accession>
<dbReference type="Gene3D" id="3.30.70.270">
    <property type="match status" value="1"/>
</dbReference>
<dbReference type="InterPro" id="IPR038242">
    <property type="entry name" value="Cmr2_N"/>
</dbReference>
<sequence length="1017" mass="116159">MDVYYRKLYALLHHPERPEWRGAICQQLNCLQPHLEELHQWWKKSGYLSAEIGSSSDRVNLKLNQQSNTILESKHPISGQSQTLVAPQFPIIDVSSLNSEFDPKSESDIKKLFWWFWRFYPEKAAQSNPDALLLPAHKILPDCPQHSYNSTVSALAGAMFPESLPPDETYKHPYLLIFTFSPVQEFIKSSRKFLDFWSGSYLLHYLSVKLCWFVAQEYGPDAVITPSLWKQEIIDALLLTKYCDFTKDFGNDQTPVDRFQNKTSSSLSTAGFPNVITVLVPGETVAQELGKQLSDILKTEWKTIAEKVKAEIKDRVMREIAAHGDEIWDKIQSEFPSDNNPNPYYRELNKWQQSSCWEWNKLWNAQIDNTWESYWSAIPLGNPEVPLEITRLSSEETFAKGWKDCQKIVAQPRTDDIPTLAEELTYTTLNVGTWWGSLQARLGQSIQAVKNTRNWQIASAPGERSTLSGQFSAVHPNLLYNEQFREGGGLPASSMRLFWRVLAEVYPGLFNGSEKLNAIELTKRMSWVYGGVAESLGIKIAPNQEDNNIHSNQKDYESFIRFPNLSSIAAARFAHDYPTQVQAYWNTLNELIKNELPQPYRNQFAARTRGRPFQIGKTDKKLNPNNKDGQDYNGIMFSSKWLAEDLNLSEKGELETLRRLVDQAHKNNQFGEGSPADWWVIVLADGDGMGKYVSGAKLKPYEDYIIKSEVDEGTQNSREFDKLLKETKKRMGPASHVGLNRALLDFSNQLVPYLTEKRFCGKVVYSGGDDVMAVLPLADLPEYLLSLRAAWCGAKDPFNDFDNKEAMDNLEGSGYWHPLSTVKELAQRPHFTMGKDATMSVGIVIAYKSVPLPTVLESLWTAEKERAKKLPGKDGLCFRVIYGGGNTLEAVMKGHLLESWWNFIQQYQQLDLSPALYRLAEELPRRACVTENDQLFSKAAQVILKRRDESKNLGVEIHDPILNWLNAWEDWAKSLKLSQNAEKPLGTQPKDLGRLLRFSAFWVDKMAQQQQWKKEEN</sequence>
<dbReference type="InterPro" id="IPR024615">
    <property type="entry name" value="CRISPR-assoc_Cmr2_N"/>
</dbReference>
<protein>
    <submittedName>
        <fullName evidence="5">Uncharacterized protein</fullName>
    </submittedName>
</protein>
<evidence type="ECO:0000256" key="1">
    <source>
        <dbReference type="ARBA" id="ARBA00022741"/>
    </source>
</evidence>
<dbReference type="Proteomes" id="UP000184315">
    <property type="component" value="Unassembled WGS sequence"/>
</dbReference>
<keyword evidence="1" id="KW-0547">Nucleotide-binding</keyword>
<evidence type="ECO:0000259" key="4">
    <source>
        <dbReference type="Pfam" id="PF22335"/>
    </source>
</evidence>
<feature type="domain" description="CRISPR-associated protein Cmr2 N-terminal" evidence="3">
    <location>
        <begin position="175"/>
        <end position="306"/>
    </location>
</feature>
<evidence type="ECO:0000313" key="6">
    <source>
        <dbReference type="Proteomes" id="UP000184315"/>
    </source>
</evidence>
<dbReference type="InterPro" id="IPR043128">
    <property type="entry name" value="Rev_trsase/Diguanyl_cyclase"/>
</dbReference>
<dbReference type="GO" id="GO:0051607">
    <property type="term" value="P:defense response to virus"/>
    <property type="evidence" value="ECO:0007669"/>
    <property type="project" value="UniProtKB-KW"/>
</dbReference>
<dbReference type="InterPro" id="IPR013407">
    <property type="entry name" value="CRISPR-assoc_prot_Cmr2"/>
</dbReference>
<reference evidence="6" key="1">
    <citation type="submission" date="2015-10" db="EMBL/GenBank/DDBJ databases">
        <authorList>
            <person name="Regsiter A."/>
            <person name="william w."/>
        </authorList>
    </citation>
    <scope>NUCLEOTIDE SEQUENCE [LARGE SCALE GENOMIC DNA]</scope>
</reference>
<name>A0A1J1LUC0_9CYAN</name>
<evidence type="ECO:0000256" key="2">
    <source>
        <dbReference type="ARBA" id="ARBA00023118"/>
    </source>
</evidence>
<dbReference type="GO" id="GO:0000166">
    <property type="term" value="F:nucleotide binding"/>
    <property type="evidence" value="ECO:0007669"/>
    <property type="project" value="UniProtKB-KW"/>
</dbReference>
<evidence type="ECO:0000259" key="3">
    <source>
        <dbReference type="Pfam" id="PF12469"/>
    </source>
</evidence>
<dbReference type="Pfam" id="PF22335">
    <property type="entry name" value="Cas10-Cmr2_palm2"/>
    <property type="match status" value="1"/>
</dbReference>
<organism evidence="5 6">
    <name type="scientific">Planktothrix tepida PCC 9214</name>
    <dbReference type="NCBI Taxonomy" id="671072"/>
    <lineage>
        <taxon>Bacteria</taxon>
        <taxon>Bacillati</taxon>
        <taxon>Cyanobacteriota</taxon>
        <taxon>Cyanophyceae</taxon>
        <taxon>Oscillatoriophycideae</taxon>
        <taxon>Oscillatoriales</taxon>
        <taxon>Microcoleaceae</taxon>
        <taxon>Planktothrix</taxon>
    </lineage>
</organism>
<gene>
    <name evidence="5" type="ORF">PL921490003</name>
</gene>
<dbReference type="Gene3D" id="3.30.70.2220">
    <property type="entry name" value="CRISPR-Cas system, Cmr2 subunit, D1 domain, cysteine cluster"/>
    <property type="match status" value="1"/>
</dbReference>
<dbReference type="NCBIfam" id="TIGR02577">
    <property type="entry name" value="cas_TM1794_Cmr2"/>
    <property type="match status" value="1"/>
</dbReference>
<dbReference type="InterPro" id="IPR054767">
    <property type="entry name" value="Cas10-Cmr2_palm2"/>
</dbReference>
<feature type="domain" description="Cas10/Cmr2 second palm" evidence="4">
    <location>
        <begin position="681"/>
        <end position="876"/>
    </location>
</feature>
<dbReference type="Pfam" id="PF12469">
    <property type="entry name" value="Cmr2_N"/>
    <property type="match status" value="1"/>
</dbReference>
<dbReference type="EMBL" id="CZDF01000199">
    <property type="protein sequence ID" value="CUR36203.1"/>
    <property type="molecule type" value="Genomic_DNA"/>
</dbReference>
<evidence type="ECO:0000313" key="5">
    <source>
        <dbReference type="EMBL" id="CUR36203.1"/>
    </source>
</evidence>
<keyword evidence="2" id="KW-0051">Antiviral defense</keyword>
<keyword evidence="6" id="KW-1185">Reference proteome</keyword>
<proteinExistence type="predicted"/>
<dbReference type="OrthoDB" id="9758700at2"/>
<dbReference type="RefSeq" id="WP_072717311.1">
    <property type="nucleotide sequence ID" value="NZ_LN889765.1"/>
</dbReference>
<dbReference type="AlphaFoldDB" id="A0A1J1LUC0"/>
<dbReference type="STRING" id="671072.PL921490003"/>